<proteinExistence type="predicted"/>
<reference evidence="1" key="1">
    <citation type="journal article" date="2018" name="J. Virol.">
        <title>Crustacean Genome Exploration Reveals the Evolutionary Origin of White Spot Syndrome Virus.</title>
        <authorList>
            <person name="Kawato S."/>
            <person name="Shitara A."/>
            <person name="Wang Y."/>
            <person name="Nozaki R."/>
            <person name="Kondo H."/>
            <person name="Hirono I."/>
        </authorList>
    </citation>
    <scope>NUCLEOTIDE SEQUENCE</scope>
    <source>
        <strain evidence="1">TUMSAT-1</strain>
    </source>
</reference>
<accession>A0A401IP39</accession>
<name>A0A401IP39_9VIRU</name>
<organism evidence="1">
    <name type="scientific">Hemigrapsus takanoi nimavirus</name>
    <dbReference type="NCBI Taxonomy" id="2133792"/>
    <lineage>
        <taxon>Viruses</taxon>
        <taxon>Viruses incertae sedis</taxon>
        <taxon>Naldaviricetes</taxon>
        <taxon>Nimaviridae</taxon>
    </lineage>
</organism>
<evidence type="ECO:0000313" key="1">
    <source>
        <dbReference type="EMBL" id="GBG35376.1"/>
    </source>
</evidence>
<dbReference type="EMBL" id="BFCC01000002">
    <property type="protein sequence ID" value="GBG35376.1"/>
    <property type="molecule type" value="Genomic_DNA"/>
</dbReference>
<comment type="caution">
    <text evidence="1">The sequence shown here is derived from an EMBL/GenBank/DDBJ whole genome shotgun (WGS) entry which is preliminary data.</text>
</comment>
<protein>
    <submittedName>
        <fullName evidence="1">Wsv308-like protein</fullName>
    </submittedName>
</protein>
<sequence length="482" mass="53883">MSSADASRVFEQYLLESTNAIVNVARNVESFSDVFTPQDAELTSAILFGTPKPSAGDVASLVNYKRRQVPKDELSSNILNAVSVTKFGQEYHNKRAERNMSEIFGYINRLPVPGKVSVYRSSGYGCGLSGGGASTKALTKMRDHNSVNIGLTMAGDPVLDKEKYVSGSTDPRATAETIGMEQELDEAVVKTTLLDMFSLLEIESDDIDSLIKLTKMKAIKIAIRWAESVEKQLLSSFIASVDQQQQHQVDQTLTEMYMSDAKEGIHSLCNLVRDTFFRPASQLTRVQDVDDMQANMKKCVSLINVNALERMVSALLFYSCFEVLDSPQETIALEGGVIKKKKIIKRSTNNIFVALCFFFQNFRTSYADALFGLDDLVNHRSYTEGIARSLLSGYTYDFDGPWTTFNHVLDKRREVINRSPGVREDVLDCRVHLSSPMYAVVSDALGSVRQFVDSLENFLLDVRDKYLILESYYNVRSGSDDD</sequence>